<dbReference type="InterPro" id="IPR028101">
    <property type="entry name" value="DUF4616"/>
</dbReference>
<evidence type="ECO:0000256" key="1">
    <source>
        <dbReference type="SAM" id="MobiDB-lite"/>
    </source>
</evidence>
<dbReference type="PANTHER" id="PTHR14375:SF2">
    <property type="entry name" value="SIMILAR TO RIKEN CDNA 4931414P19"/>
    <property type="match status" value="1"/>
</dbReference>
<feature type="region of interest" description="Disordered" evidence="1">
    <location>
        <begin position="46"/>
        <end position="67"/>
    </location>
</feature>
<proteinExistence type="predicted"/>
<dbReference type="AlphaFoldDB" id="A0A9N7V603"/>
<keyword evidence="3" id="KW-1185">Reference proteome</keyword>
<comment type="caution">
    <text evidence="2">The sequence shown here is derived from an EMBL/GenBank/DDBJ whole genome shotgun (WGS) entry which is preliminary data.</text>
</comment>
<dbReference type="Proteomes" id="UP001153269">
    <property type="component" value="Unassembled WGS sequence"/>
</dbReference>
<accession>A0A9N7V603</accession>
<sequence>MHLLPDHQENDSVREIPAMYPPTDSSDHAHSEIIISNVISTTTDRRLDFTSPATPLNSGELRDRSVSDSPAPAYGILLDAINGLARQMTVFQSEMNQKLDDLSQAAAESQAMMASLDERLTLLESNRSSELEPKRKRRAQCPRLAEVVRRLHKTSGRRYDPEQLVSSRHNESVTSHLVDALAKSPDWRNVRTDLIASACKTYYGTVRRNFCHSLPEHEHLGSARKSSARSRQRRKRLLVARQRVLLPDELEFWRGHHHRHDVG</sequence>
<evidence type="ECO:0000313" key="2">
    <source>
        <dbReference type="EMBL" id="CAB1444766.1"/>
    </source>
</evidence>
<gene>
    <name evidence="2" type="ORF">PLEPLA_LOCUS32484</name>
</gene>
<evidence type="ECO:0000313" key="3">
    <source>
        <dbReference type="Proteomes" id="UP001153269"/>
    </source>
</evidence>
<dbReference type="PANTHER" id="PTHR14375">
    <property type="entry name" value="SIMILAR TO RIKEN CDNA 4931414P19"/>
    <property type="match status" value="1"/>
</dbReference>
<name>A0A9N7V603_PLEPL</name>
<reference evidence="2" key="1">
    <citation type="submission" date="2020-03" db="EMBL/GenBank/DDBJ databases">
        <authorList>
            <person name="Weist P."/>
        </authorList>
    </citation>
    <scope>NUCLEOTIDE SEQUENCE</scope>
</reference>
<protein>
    <submittedName>
        <fullName evidence="2">Uncharacterized protein</fullName>
    </submittedName>
</protein>
<dbReference type="EMBL" id="CADEAL010003446">
    <property type="protein sequence ID" value="CAB1444766.1"/>
    <property type="molecule type" value="Genomic_DNA"/>
</dbReference>
<organism evidence="2 3">
    <name type="scientific">Pleuronectes platessa</name>
    <name type="common">European plaice</name>
    <dbReference type="NCBI Taxonomy" id="8262"/>
    <lineage>
        <taxon>Eukaryota</taxon>
        <taxon>Metazoa</taxon>
        <taxon>Chordata</taxon>
        <taxon>Craniata</taxon>
        <taxon>Vertebrata</taxon>
        <taxon>Euteleostomi</taxon>
        <taxon>Actinopterygii</taxon>
        <taxon>Neopterygii</taxon>
        <taxon>Teleostei</taxon>
        <taxon>Neoteleostei</taxon>
        <taxon>Acanthomorphata</taxon>
        <taxon>Carangaria</taxon>
        <taxon>Pleuronectiformes</taxon>
        <taxon>Pleuronectoidei</taxon>
        <taxon>Pleuronectidae</taxon>
        <taxon>Pleuronectes</taxon>
    </lineage>
</organism>